<proteinExistence type="predicted"/>
<organism evidence="2 3">
    <name type="scientific">Acinetobacter baylyi (strain ATCC 33305 / BD413 / ADP1)</name>
    <dbReference type="NCBI Taxonomy" id="62977"/>
    <lineage>
        <taxon>Bacteria</taxon>
        <taxon>Pseudomonadati</taxon>
        <taxon>Pseudomonadota</taxon>
        <taxon>Gammaproteobacteria</taxon>
        <taxon>Moraxellales</taxon>
        <taxon>Moraxellaceae</taxon>
        <taxon>Acinetobacter</taxon>
    </lineage>
</organism>
<gene>
    <name evidence="2" type="ordered locus">ACIAD3077</name>
</gene>
<feature type="transmembrane region" description="Helical" evidence="1">
    <location>
        <begin position="12"/>
        <end position="35"/>
    </location>
</feature>
<sequence length="122" mass="13775">MRVVFLRMNKALFYTHRCMIVLYAMMLVLAWIIFIQHGKSDTFTVLILLTAIYGGMFFLHFKASNEVKNGTEVGKTLSQGLGCLLLLGFPIGTVVGVFILINTRKKKWQTSTLYASNPHESV</sequence>
<dbReference type="eggNOG" id="ENOG5031AIH">
    <property type="taxonomic scope" value="Bacteria"/>
</dbReference>
<evidence type="ECO:0000313" key="3">
    <source>
        <dbReference type="Proteomes" id="UP000000430"/>
    </source>
</evidence>
<dbReference type="EMBL" id="CR543861">
    <property type="protein sequence ID" value="CAG69776.1"/>
    <property type="molecule type" value="Genomic_DNA"/>
</dbReference>
<keyword evidence="1" id="KW-0472">Membrane</keyword>
<accession>Q6F839</accession>
<protein>
    <submittedName>
        <fullName evidence="2">Uncharacterized protein</fullName>
    </submittedName>
</protein>
<dbReference type="KEGG" id="aci:ACIAD3077"/>
<evidence type="ECO:0000313" key="2">
    <source>
        <dbReference type="EMBL" id="CAG69776.1"/>
    </source>
</evidence>
<evidence type="ECO:0000256" key="1">
    <source>
        <dbReference type="SAM" id="Phobius"/>
    </source>
</evidence>
<keyword evidence="1" id="KW-1133">Transmembrane helix</keyword>
<dbReference type="Proteomes" id="UP000000430">
    <property type="component" value="Chromosome"/>
</dbReference>
<dbReference type="STRING" id="202950.GCA_001485005_02736"/>
<feature type="transmembrane region" description="Helical" evidence="1">
    <location>
        <begin position="42"/>
        <end position="59"/>
    </location>
</feature>
<dbReference type="HOGENOM" id="CLU_167342_0_0_6"/>
<name>Q6F839_ACIAD</name>
<feature type="transmembrane region" description="Helical" evidence="1">
    <location>
        <begin position="79"/>
        <end position="101"/>
    </location>
</feature>
<reference evidence="2 3" key="1">
    <citation type="journal article" date="2004" name="Nucleic Acids Res.">
        <title>Unique features revealed by the genome sequence of Acinetobacter sp. ADP1, a versatile and naturally transformation competent bacterium.</title>
        <authorList>
            <person name="Barbe V."/>
            <person name="Vallenet D."/>
            <person name="Fonknechten N."/>
            <person name="Kreimeyer A."/>
            <person name="Oztas S."/>
            <person name="Labarre L."/>
            <person name="Cruveiller S."/>
            <person name="Robert C."/>
            <person name="Duprat S."/>
            <person name="Wincker P."/>
            <person name="Ornston L.N."/>
            <person name="Weissenbach J."/>
            <person name="Marliere P."/>
            <person name="Cohen G.N."/>
            <person name="Medigue C."/>
        </authorList>
    </citation>
    <scope>NUCLEOTIDE SEQUENCE [LARGE SCALE GENOMIC DNA]</scope>
    <source>
        <strain evidence="3">ATCC 33305 / BD413 / ADP1</strain>
    </source>
</reference>
<keyword evidence="1" id="KW-0812">Transmembrane</keyword>
<dbReference type="AlphaFoldDB" id="Q6F839"/>